<organism evidence="14 16">
    <name type="scientific">Trichococcus ilyis</name>
    <dbReference type="NCBI Taxonomy" id="640938"/>
    <lineage>
        <taxon>Bacteria</taxon>
        <taxon>Bacillati</taxon>
        <taxon>Bacillota</taxon>
        <taxon>Bacilli</taxon>
        <taxon>Lactobacillales</taxon>
        <taxon>Carnobacteriaceae</taxon>
        <taxon>Trichococcus</taxon>
    </lineage>
</organism>
<evidence type="ECO:0000259" key="12">
    <source>
        <dbReference type="PROSITE" id="PS51780"/>
    </source>
</evidence>
<feature type="domain" description="LysM" evidence="13">
    <location>
        <begin position="269"/>
        <end position="313"/>
    </location>
</feature>
<dbReference type="InterPro" id="IPR018392">
    <property type="entry name" value="LysM"/>
</dbReference>
<evidence type="ECO:0000256" key="9">
    <source>
        <dbReference type="ARBA" id="ARBA00032108"/>
    </source>
</evidence>
<keyword evidence="4" id="KW-0929">Antimicrobial</keyword>
<dbReference type="GO" id="GO:0004040">
    <property type="term" value="F:amidase activity"/>
    <property type="evidence" value="ECO:0007669"/>
    <property type="project" value="InterPro"/>
</dbReference>
<dbReference type="GO" id="GO:0031640">
    <property type="term" value="P:killing of cells of another organism"/>
    <property type="evidence" value="ECO:0007669"/>
    <property type="project" value="UniProtKB-KW"/>
</dbReference>
<dbReference type="STRING" id="640938.TR210_1223"/>
<dbReference type="Gene3D" id="2.30.30.170">
    <property type="match status" value="7"/>
</dbReference>
<feature type="chain" id="PRO_5007514974" description="Peptidoglycan hydrolase" evidence="11">
    <location>
        <begin position="32"/>
        <end position="1000"/>
    </location>
</feature>
<dbReference type="Proteomes" id="UP000076878">
    <property type="component" value="Unassembled WGS sequence"/>
</dbReference>
<dbReference type="CDD" id="cd00118">
    <property type="entry name" value="LysM"/>
    <property type="match status" value="1"/>
</dbReference>
<reference evidence="15 17" key="2">
    <citation type="submission" date="2016-10" db="EMBL/GenBank/DDBJ databases">
        <authorList>
            <person name="Varghese N."/>
            <person name="Submissions S."/>
        </authorList>
    </citation>
    <scope>NUCLEOTIDE SEQUENCE [LARGE SCALE GENOMIC DNA]</scope>
    <source>
        <strain evidence="15 17">DSM 22150</strain>
    </source>
</reference>
<dbReference type="Pfam" id="PF01832">
    <property type="entry name" value="Glucosaminidase"/>
    <property type="match status" value="1"/>
</dbReference>
<dbReference type="GO" id="GO:0071555">
    <property type="term" value="P:cell wall organization"/>
    <property type="evidence" value="ECO:0007669"/>
    <property type="project" value="UniProtKB-KW"/>
</dbReference>
<evidence type="ECO:0000256" key="10">
    <source>
        <dbReference type="SAM" id="MobiDB-lite"/>
    </source>
</evidence>
<proteinExistence type="inferred from homology"/>
<evidence type="ECO:0000256" key="4">
    <source>
        <dbReference type="ARBA" id="ARBA00022529"/>
    </source>
</evidence>
<comment type="subcellular location">
    <subcellularLocation>
        <location evidence="1">Secreted</location>
    </subcellularLocation>
</comment>
<feature type="compositionally biased region" description="Low complexity" evidence="10">
    <location>
        <begin position="197"/>
        <end position="221"/>
    </location>
</feature>
<protein>
    <recommendedName>
        <fullName evidence="9">Peptidoglycan hydrolase</fullName>
    </recommendedName>
</protein>
<dbReference type="EMBL" id="FNYT01000006">
    <property type="protein sequence ID" value="SEJ01939.1"/>
    <property type="molecule type" value="Genomic_DNA"/>
</dbReference>
<evidence type="ECO:0000313" key="17">
    <source>
        <dbReference type="Proteomes" id="UP000199280"/>
    </source>
</evidence>
<evidence type="ECO:0000256" key="2">
    <source>
        <dbReference type="ARBA" id="ARBA00010266"/>
    </source>
</evidence>
<feature type="domain" description="GW" evidence="12">
    <location>
        <begin position="856"/>
        <end position="931"/>
    </location>
</feature>
<keyword evidence="6 11" id="KW-0732">Signal</keyword>
<evidence type="ECO:0000313" key="15">
    <source>
        <dbReference type="EMBL" id="SEJ01939.1"/>
    </source>
</evidence>
<sequence length="1000" mass="106529">MIVQNKYLRTCLALSSMAASGLIFGGKYAYADEQNVLTESVPVDSASLAIPTQQSAAAETEATQETVLQAVTEGAAQAGETAANSSDTTNTPALQVHAADIKKMLLDPVYADAKEISGTAAPNSYIVFLEGDVSLMETPVDAAGAFRLAPTGIEAGSVLRAIVYSDQSKTVILEETEWTVLPAATGSAEAPLPPATAPATTDPAVTDPAVTEEPPAADLAAGSGGAGQLSASATPNGEEAVTAPLTLMSVASTSLTTAQTVAQEAKGTWYYYVQSGDTLKSIAAHYATDADSLIRWNYLTNANLIYVGQLLSVNGMNVYSSIDKENRTFANSAEFVEYLGSYATEIGKDYNLYSSVMVAQASLETAYGTSKLATVGNNLFGIKGSYQGNSIVMRTWEEESDGSIIWIDAFFRLYPSYYESMVDYALKLRNGVSWDANYYKGTWIENTTSYKDATLYLTGRYATDSSYNTKLNAIISAYGLTKFDQAAALKTVPADYNALVSGYGYSIDSLPWGTTGYKYIASSTDYYGKEVHVSKKTADGKYACISVGGKEVGWVDNNALKTFATVSVSYSLPIMDGAYSIDSLPYGQPGSKKIADAASYTGSVATVVRETADGAYAEIKINGTYMGWISKKAFNAAFQSYDAVVRKGGYSIDSLPWGTAGYRTLGWSNDLIGKSVKVIGKSANGAYFCISYNNGAAIGWVDYKAFEYFNSAAVNYNAVVSKSNFSIDSLPWGEAGYAYVAASSSYLGKEVHVSRITADGNYAFISLNGKELGWIDSKGLQAFATRTASYSMPIMNGIYSIDSLPWGVAGFAKVADASAYFGKMATVYRESADGAYAEIGVDGKFLGWIDKRAFSNAKQVDYYVGVSGLGYSIDSLPWGTAGYKQIGNTNSYLGSLVKVIAETADGSYKLVQKSGQTLGWIDYRALTTLSTKAANYSTTIRSSGYSIDSLPWGTAGFTLLGLTSSYLNKTVQVIQETADGCYALVASNGQTLGWVDKRCL</sequence>
<evidence type="ECO:0000256" key="11">
    <source>
        <dbReference type="SAM" id="SignalP"/>
    </source>
</evidence>
<dbReference type="SUPFAM" id="SSF82057">
    <property type="entry name" value="Prokaryotic SH3-related domain"/>
    <property type="match status" value="7"/>
</dbReference>
<dbReference type="PROSITE" id="PS51780">
    <property type="entry name" value="GW"/>
    <property type="match status" value="3"/>
</dbReference>
<name>A0A143YPR1_9LACT</name>
<dbReference type="OrthoDB" id="2155627at2"/>
<dbReference type="SMART" id="SM00047">
    <property type="entry name" value="LYZ2"/>
    <property type="match status" value="1"/>
</dbReference>
<dbReference type="Gene3D" id="3.10.350.10">
    <property type="entry name" value="LysM domain"/>
    <property type="match status" value="1"/>
</dbReference>
<accession>A0A143YPR1</accession>
<dbReference type="AlphaFoldDB" id="A0A143YPR1"/>
<reference evidence="14 16" key="1">
    <citation type="submission" date="2016-02" db="EMBL/GenBank/DDBJ databases">
        <authorList>
            <person name="Wen L."/>
            <person name="He K."/>
            <person name="Yang H."/>
        </authorList>
    </citation>
    <scope>NUCLEOTIDE SEQUENCE [LARGE SCALE GENOMIC DNA]</scope>
    <source>
        <strain evidence="14">Trichococcus_R210</strain>
    </source>
</reference>
<evidence type="ECO:0000256" key="5">
    <source>
        <dbReference type="ARBA" id="ARBA00022638"/>
    </source>
</evidence>
<evidence type="ECO:0000256" key="6">
    <source>
        <dbReference type="ARBA" id="ARBA00022729"/>
    </source>
</evidence>
<dbReference type="Gene3D" id="4.10.80.30">
    <property type="entry name" value="DNA polymerase, domain 6"/>
    <property type="match status" value="1"/>
</dbReference>
<evidence type="ECO:0000259" key="13">
    <source>
        <dbReference type="PROSITE" id="PS51782"/>
    </source>
</evidence>
<evidence type="ECO:0000256" key="3">
    <source>
        <dbReference type="ARBA" id="ARBA00022525"/>
    </source>
</evidence>
<dbReference type="InterPro" id="IPR036779">
    <property type="entry name" value="LysM_dom_sf"/>
</dbReference>
<dbReference type="InterPro" id="IPR051056">
    <property type="entry name" value="Glycosyl_Hydrolase_73"/>
</dbReference>
<dbReference type="Proteomes" id="UP000199280">
    <property type="component" value="Unassembled WGS sequence"/>
</dbReference>
<dbReference type="Gene3D" id="1.10.530.10">
    <property type="match status" value="1"/>
</dbReference>
<evidence type="ECO:0000256" key="1">
    <source>
        <dbReference type="ARBA" id="ARBA00004613"/>
    </source>
</evidence>
<dbReference type="PANTHER" id="PTHR33308:SF9">
    <property type="entry name" value="PEPTIDOGLYCAN HYDROLASE FLGJ"/>
    <property type="match status" value="1"/>
</dbReference>
<dbReference type="GO" id="GO:0042742">
    <property type="term" value="P:defense response to bacterium"/>
    <property type="evidence" value="ECO:0007669"/>
    <property type="project" value="UniProtKB-KW"/>
</dbReference>
<feature type="region of interest" description="Disordered" evidence="10">
    <location>
        <begin position="186"/>
        <end position="234"/>
    </location>
</feature>
<dbReference type="SMART" id="SM00257">
    <property type="entry name" value="LysM"/>
    <property type="match status" value="1"/>
</dbReference>
<feature type="domain" description="GW" evidence="12">
    <location>
        <begin position="490"/>
        <end position="565"/>
    </location>
</feature>
<keyword evidence="5" id="KW-0081">Bacteriolytic enzyme</keyword>
<comment type="similarity">
    <text evidence="2">Belongs to the glycosyl hydrolase 73 family.</text>
</comment>
<dbReference type="Pfam" id="PF01476">
    <property type="entry name" value="LysM"/>
    <property type="match status" value="1"/>
</dbReference>
<dbReference type="InterPro" id="IPR025987">
    <property type="entry name" value="GW_dom"/>
</dbReference>
<dbReference type="RefSeq" id="WP_068622625.1">
    <property type="nucleotide sequence ID" value="NZ_FJNB01000007.1"/>
</dbReference>
<keyword evidence="3" id="KW-0964">Secreted</keyword>
<keyword evidence="7 15" id="KW-0378">Hydrolase</keyword>
<keyword evidence="8" id="KW-0961">Cell wall biogenesis/degradation</keyword>
<dbReference type="InterPro" id="IPR002901">
    <property type="entry name" value="MGlyc_endo_b_GlcNAc-like_dom"/>
</dbReference>
<dbReference type="PROSITE" id="PS51782">
    <property type="entry name" value="LYSM"/>
    <property type="match status" value="1"/>
</dbReference>
<dbReference type="Pfam" id="PF13457">
    <property type="entry name" value="GW"/>
    <property type="match status" value="7"/>
</dbReference>
<dbReference type="GO" id="GO:0005576">
    <property type="term" value="C:extracellular region"/>
    <property type="evidence" value="ECO:0007669"/>
    <property type="project" value="UniProtKB-SubCell"/>
</dbReference>
<keyword evidence="17" id="KW-1185">Reference proteome</keyword>
<evidence type="ECO:0000256" key="8">
    <source>
        <dbReference type="ARBA" id="ARBA00023316"/>
    </source>
</evidence>
<gene>
    <name evidence="15" type="ORF">SAMN05216375_10673</name>
    <name evidence="14" type="ORF">TR210_1223</name>
</gene>
<evidence type="ECO:0000313" key="14">
    <source>
        <dbReference type="EMBL" id="CZQ94408.1"/>
    </source>
</evidence>
<feature type="signal peptide" evidence="11">
    <location>
        <begin position="1"/>
        <end position="31"/>
    </location>
</feature>
<dbReference type="InterPro" id="IPR038200">
    <property type="entry name" value="GW_dom_sf"/>
</dbReference>
<dbReference type="EMBL" id="FJNB01000007">
    <property type="protein sequence ID" value="CZQ94408.1"/>
    <property type="molecule type" value="Genomic_DNA"/>
</dbReference>
<evidence type="ECO:0000313" key="16">
    <source>
        <dbReference type="Proteomes" id="UP000076878"/>
    </source>
</evidence>
<evidence type="ECO:0000256" key="7">
    <source>
        <dbReference type="ARBA" id="ARBA00022801"/>
    </source>
</evidence>
<dbReference type="PANTHER" id="PTHR33308">
    <property type="entry name" value="PEPTIDOGLYCAN HYDROLASE FLGJ"/>
    <property type="match status" value="1"/>
</dbReference>
<feature type="domain" description="GW" evidence="12">
    <location>
        <begin position="710"/>
        <end position="785"/>
    </location>
</feature>
<dbReference type="SUPFAM" id="SSF54106">
    <property type="entry name" value="LysM domain"/>
    <property type="match status" value="1"/>
</dbReference>